<name>A0AAN5I1A6_9BILA</name>
<dbReference type="EMBL" id="BTRK01000004">
    <property type="protein sequence ID" value="GMR48237.1"/>
    <property type="molecule type" value="Genomic_DNA"/>
</dbReference>
<gene>
    <name evidence="1" type="ORF">PMAYCL1PPCAC_18432</name>
</gene>
<comment type="caution">
    <text evidence="1">The sequence shown here is derived from an EMBL/GenBank/DDBJ whole genome shotgun (WGS) entry which is preliminary data.</text>
</comment>
<dbReference type="AlphaFoldDB" id="A0AAN5I1A6"/>
<organism evidence="1 2">
    <name type="scientific">Pristionchus mayeri</name>
    <dbReference type="NCBI Taxonomy" id="1317129"/>
    <lineage>
        <taxon>Eukaryota</taxon>
        <taxon>Metazoa</taxon>
        <taxon>Ecdysozoa</taxon>
        <taxon>Nematoda</taxon>
        <taxon>Chromadorea</taxon>
        <taxon>Rhabditida</taxon>
        <taxon>Rhabditina</taxon>
        <taxon>Diplogasteromorpha</taxon>
        <taxon>Diplogasteroidea</taxon>
        <taxon>Neodiplogasteridae</taxon>
        <taxon>Pristionchus</taxon>
    </lineage>
</organism>
<feature type="non-terminal residue" evidence="1">
    <location>
        <position position="1"/>
    </location>
</feature>
<dbReference type="Proteomes" id="UP001328107">
    <property type="component" value="Unassembled WGS sequence"/>
</dbReference>
<protein>
    <submittedName>
        <fullName evidence="1">Uncharacterized protein</fullName>
    </submittedName>
</protein>
<feature type="non-terminal residue" evidence="1">
    <location>
        <position position="112"/>
    </location>
</feature>
<sequence length="112" mass="12591">IEEGAMPTPAKKRKQIADASQSLPGVFRGKEPHEYLLVIKEKEIRGLYGNVLVKAVVGSVRIDGGLVKETEKGDESWHNVCAPYKNGRPIYIAVDPNFPTIVKDHRIRWKIK</sequence>
<evidence type="ECO:0000313" key="1">
    <source>
        <dbReference type="EMBL" id="GMR48237.1"/>
    </source>
</evidence>
<reference evidence="2" key="1">
    <citation type="submission" date="2022-10" db="EMBL/GenBank/DDBJ databases">
        <title>Genome assembly of Pristionchus species.</title>
        <authorList>
            <person name="Yoshida K."/>
            <person name="Sommer R.J."/>
        </authorList>
    </citation>
    <scope>NUCLEOTIDE SEQUENCE [LARGE SCALE GENOMIC DNA]</scope>
    <source>
        <strain evidence="2">RS5460</strain>
    </source>
</reference>
<accession>A0AAN5I1A6</accession>
<proteinExistence type="predicted"/>
<evidence type="ECO:0000313" key="2">
    <source>
        <dbReference type="Proteomes" id="UP001328107"/>
    </source>
</evidence>
<keyword evidence="2" id="KW-1185">Reference proteome</keyword>